<dbReference type="PANTHER" id="PTHR12277:SF81">
    <property type="entry name" value="PROTEIN ABHD13"/>
    <property type="match status" value="1"/>
</dbReference>
<dbReference type="EMBL" id="CAJPEV010001635">
    <property type="protein sequence ID" value="CAG0893636.1"/>
    <property type="molecule type" value="Genomic_DNA"/>
</dbReference>
<feature type="domain" description="Serine aminopeptidase S33" evidence="1">
    <location>
        <begin position="85"/>
        <end position="192"/>
    </location>
</feature>
<reference evidence="2" key="1">
    <citation type="submission" date="2020-11" db="EMBL/GenBank/DDBJ databases">
        <authorList>
            <person name="Tran Van P."/>
        </authorList>
    </citation>
    <scope>NUCLEOTIDE SEQUENCE</scope>
</reference>
<dbReference type="Proteomes" id="UP000677054">
    <property type="component" value="Unassembled WGS sequence"/>
</dbReference>
<dbReference type="Gene3D" id="3.40.50.1820">
    <property type="entry name" value="alpha/beta hydrolase"/>
    <property type="match status" value="1"/>
</dbReference>
<sequence length="304" mass="34028">MDALSKVGGFIRGIPSSIASLFAFYPPPPSYEIRHHPTDESVAEIAFGEEVGSVREEEMARMEARLAKTERGTSIVTLFVRSSKDPKQTIMFSHGNAEDLGLKIDFLLELSDETNSNVFSYDYSGYGRSTGKPSEENLYADIKAAWDVLRSRHGIPEENIVLYGRSLGSVPTVRLASERENLPGVILHSPLSSALGMVLRFTPWSVGPFAVTDLVPRITCPVLVVHGTQDEVIPNSHGRFIHERCQQKVEPLWVEGAGHNNVEAYPQFWRRLKRFLEQELRVGRKETSPKFPHDGKGSTSWHKI</sequence>
<dbReference type="EMBL" id="LR901152">
    <property type="protein sequence ID" value="CAD7247926.1"/>
    <property type="molecule type" value="Genomic_DNA"/>
</dbReference>
<dbReference type="PANTHER" id="PTHR12277">
    <property type="entry name" value="ALPHA/BETA HYDROLASE DOMAIN-CONTAINING PROTEIN"/>
    <property type="match status" value="1"/>
</dbReference>
<evidence type="ECO:0000313" key="2">
    <source>
        <dbReference type="EMBL" id="CAD7247926.1"/>
    </source>
</evidence>
<dbReference type="SUPFAM" id="SSF53474">
    <property type="entry name" value="alpha/beta-Hydrolases"/>
    <property type="match status" value="1"/>
</dbReference>
<keyword evidence="3" id="KW-1185">Reference proteome</keyword>
<proteinExistence type="predicted"/>
<dbReference type="Pfam" id="PF12146">
    <property type="entry name" value="Hydrolase_4"/>
    <property type="match status" value="1"/>
</dbReference>
<dbReference type="InterPro" id="IPR022742">
    <property type="entry name" value="Hydrolase_4"/>
</dbReference>
<dbReference type="OrthoDB" id="446723at2759"/>
<dbReference type="InterPro" id="IPR029058">
    <property type="entry name" value="AB_hydrolase_fold"/>
</dbReference>
<accession>A0A7R8XI96</accession>
<evidence type="ECO:0000259" key="1">
    <source>
        <dbReference type="Pfam" id="PF12146"/>
    </source>
</evidence>
<organism evidence="2">
    <name type="scientific">Darwinula stevensoni</name>
    <dbReference type="NCBI Taxonomy" id="69355"/>
    <lineage>
        <taxon>Eukaryota</taxon>
        <taxon>Metazoa</taxon>
        <taxon>Ecdysozoa</taxon>
        <taxon>Arthropoda</taxon>
        <taxon>Crustacea</taxon>
        <taxon>Oligostraca</taxon>
        <taxon>Ostracoda</taxon>
        <taxon>Podocopa</taxon>
        <taxon>Podocopida</taxon>
        <taxon>Darwinulocopina</taxon>
        <taxon>Darwinuloidea</taxon>
        <taxon>Darwinulidae</taxon>
        <taxon>Darwinula</taxon>
    </lineage>
</organism>
<evidence type="ECO:0000313" key="3">
    <source>
        <dbReference type="Proteomes" id="UP000677054"/>
    </source>
</evidence>
<name>A0A7R8XI96_9CRUS</name>
<dbReference type="AlphaFoldDB" id="A0A7R8XI96"/>
<protein>
    <recommendedName>
        <fullName evidence="1">Serine aminopeptidase S33 domain-containing protein</fullName>
    </recommendedName>
</protein>
<gene>
    <name evidence="2" type="ORF">DSTB1V02_LOCUS7750</name>
</gene>